<dbReference type="GeneTree" id="ENSGT00940000154999"/>
<evidence type="ECO:0000259" key="3">
    <source>
        <dbReference type="PROSITE" id="PS50240"/>
    </source>
</evidence>
<name>A0A8C5Q1F3_9ANUR</name>
<dbReference type="CDD" id="cd00190">
    <property type="entry name" value="Tryp_SPc"/>
    <property type="match status" value="1"/>
</dbReference>
<reference evidence="4" key="1">
    <citation type="submission" date="2025-08" db="UniProtKB">
        <authorList>
            <consortium name="Ensembl"/>
        </authorList>
    </citation>
    <scope>IDENTIFICATION</scope>
</reference>
<protein>
    <recommendedName>
        <fullName evidence="3">Peptidase S1 domain-containing protein</fullName>
    </recommendedName>
</protein>
<dbReference type="SUPFAM" id="SSF50494">
    <property type="entry name" value="Trypsin-like serine proteases"/>
    <property type="match status" value="1"/>
</dbReference>
<dbReference type="PRINTS" id="PR00722">
    <property type="entry name" value="CHYMOTRYPSIN"/>
</dbReference>
<evidence type="ECO:0000313" key="5">
    <source>
        <dbReference type="Proteomes" id="UP000694569"/>
    </source>
</evidence>
<dbReference type="Ensembl" id="ENSLLET00000032366.1">
    <property type="protein sequence ID" value="ENSLLEP00000031166.1"/>
    <property type="gene ID" value="ENSLLEG00000018975.1"/>
</dbReference>
<keyword evidence="2" id="KW-0378">Hydrolase</keyword>
<dbReference type="PROSITE" id="PS00135">
    <property type="entry name" value="TRYPSIN_SER"/>
    <property type="match status" value="1"/>
</dbReference>
<evidence type="ECO:0000256" key="2">
    <source>
        <dbReference type="RuleBase" id="RU363034"/>
    </source>
</evidence>
<evidence type="ECO:0000313" key="4">
    <source>
        <dbReference type="Ensembl" id="ENSLLEP00000031166.1"/>
    </source>
</evidence>
<evidence type="ECO:0000256" key="1">
    <source>
        <dbReference type="ARBA" id="ARBA00023157"/>
    </source>
</evidence>
<dbReference type="InterPro" id="IPR009003">
    <property type="entry name" value="Peptidase_S1_PA"/>
</dbReference>
<dbReference type="InterPro" id="IPR001254">
    <property type="entry name" value="Trypsin_dom"/>
</dbReference>
<keyword evidence="2" id="KW-0720">Serine protease</keyword>
<keyword evidence="5" id="KW-1185">Reference proteome</keyword>
<dbReference type="InterPro" id="IPR033116">
    <property type="entry name" value="TRYPSIN_SER"/>
</dbReference>
<dbReference type="GO" id="GO:0004252">
    <property type="term" value="F:serine-type endopeptidase activity"/>
    <property type="evidence" value="ECO:0007669"/>
    <property type="project" value="InterPro"/>
</dbReference>
<dbReference type="PROSITE" id="PS50240">
    <property type="entry name" value="TRYPSIN_DOM"/>
    <property type="match status" value="1"/>
</dbReference>
<dbReference type="PROSITE" id="PS00134">
    <property type="entry name" value="TRYPSIN_HIS"/>
    <property type="match status" value="1"/>
</dbReference>
<keyword evidence="1" id="KW-1015">Disulfide bond</keyword>
<dbReference type="OrthoDB" id="93664at2759"/>
<reference evidence="4" key="2">
    <citation type="submission" date="2025-09" db="UniProtKB">
        <authorList>
            <consortium name="Ensembl"/>
        </authorList>
    </citation>
    <scope>IDENTIFICATION</scope>
</reference>
<dbReference type="InterPro" id="IPR001314">
    <property type="entry name" value="Peptidase_S1A"/>
</dbReference>
<feature type="domain" description="Peptidase S1" evidence="3">
    <location>
        <begin position="36"/>
        <end position="276"/>
    </location>
</feature>
<dbReference type="PANTHER" id="PTHR24253:SF176">
    <property type="entry name" value="CORIN, ISOFORM B"/>
    <property type="match status" value="1"/>
</dbReference>
<dbReference type="InterPro" id="IPR043504">
    <property type="entry name" value="Peptidase_S1_PA_chymotrypsin"/>
</dbReference>
<dbReference type="GO" id="GO:0006508">
    <property type="term" value="P:proteolysis"/>
    <property type="evidence" value="ECO:0007669"/>
    <property type="project" value="UniProtKB-KW"/>
</dbReference>
<organism evidence="4 5">
    <name type="scientific">Leptobrachium leishanense</name>
    <name type="common">Leishan spiny toad</name>
    <dbReference type="NCBI Taxonomy" id="445787"/>
    <lineage>
        <taxon>Eukaryota</taxon>
        <taxon>Metazoa</taxon>
        <taxon>Chordata</taxon>
        <taxon>Craniata</taxon>
        <taxon>Vertebrata</taxon>
        <taxon>Euteleostomi</taxon>
        <taxon>Amphibia</taxon>
        <taxon>Batrachia</taxon>
        <taxon>Anura</taxon>
        <taxon>Pelobatoidea</taxon>
        <taxon>Megophryidae</taxon>
        <taxon>Leptobrachium</taxon>
    </lineage>
</organism>
<dbReference type="SMART" id="SM00020">
    <property type="entry name" value="Tryp_SPc"/>
    <property type="match status" value="1"/>
</dbReference>
<sequence>SGLRQLFPAIRGPCAAFSPSLASSDVCGVPVISSRIVGGDDSVYGKWPWQVAVITDGLCGGSLITEQWVLSAAHCFEGTSSPQDCTVSLGMYELYGSNPHGVKVEVEQIILNPQYVDTGDKGDIALVKLKNPVTFTDYILPICLPEASFTFSTGMECWVTGWGTRASGGDLPSPNTLQEVMTPLIDYELCDQMYHIDSSISSYTIIIQEEKICAGYAEGGKDSCQGDSGGPLVCKMDGVWIQAGVVSWGEGCAQANRPGVYTLVSAYESWIKSYVPEVVFQQSHGNLLGFIQGAEGREL</sequence>
<accession>A0A8C5Q1F3</accession>
<dbReference type="InterPro" id="IPR018114">
    <property type="entry name" value="TRYPSIN_HIS"/>
</dbReference>
<dbReference type="Gene3D" id="2.40.10.10">
    <property type="entry name" value="Trypsin-like serine proteases"/>
    <property type="match status" value="1"/>
</dbReference>
<dbReference type="AlphaFoldDB" id="A0A8C5Q1F3"/>
<dbReference type="Proteomes" id="UP000694569">
    <property type="component" value="Unplaced"/>
</dbReference>
<proteinExistence type="predicted"/>
<keyword evidence="2" id="KW-0645">Protease</keyword>
<dbReference type="Pfam" id="PF00089">
    <property type="entry name" value="Trypsin"/>
    <property type="match status" value="1"/>
</dbReference>
<dbReference type="PANTHER" id="PTHR24253">
    <property type="entry name" value="TRANSMEMBRANE PROTEASE SERINE"/>
    <property type="match status" value="1"/>
</dbReference>
<dbReference type="FunFam" id="2.40.10.10:FF:000039">
    <property type="entry name" value="Brain-specific serine protease 4"/>
    <property type="match status" value="1"/>
</dbReference>